<feature type="region of interest" description="Disordered" evidence="6">
    <location>
        <begin position="1"/>
        <end position="26"/>
    </location>
</feature>
<evidence type="ECO:0000256" key="6">
    <source>
        <dbReference type="SAM" id="MobiDB-lite"/>
    </source>
</evidence>
<dbReference type="GO" id="GO:0000976">
    <property type="term" value="F:transcription cis-regulatory region binding"/>
    <property type="evidence" value="ECO:0007669"/>
    <property type="project" value="TreeGrafter"/>
</dbReference>
<dbReference type="InterPro" id="IPR036271">
    <property type="entry name" value="Tet_transcr_reg_TetR-rel_C_sf"/>
</dbReference>
<evidence type="ECO:0000256" key="1">
    <source>
        <dbReference type="ARBA" id="ARBA00022491"/>
    </source>
</evidence>
<feature type="domain" description="HTH tetR-type" evidence="7">
    <location>
        <begin position="24"/>
        <end position="84"/>
    </location>
</feature>
<evidence type="ECO:0000256" key="3">
    <source>
        <dbReference type="ARBA" id="ARBA00023125"/>
    </source>
</evidence>
<evidence type="ECO:0000313" key="9">
    <source>
        <dbReference type="Proteomes" id="UP000550729"/>
    </source>
</evidence>
<dbReference type="Proteomes" id="UP000550729">
    <property type="component" value="Unassembled WGS sequence"/>
</dbReference>
<dbReference type="GO" id="GO:0003700">
    <property type="term" value="F:DNA-binding transcription factor activity"/>
    <property type="evidence" value="ECO:0007669"/>
    <property type="project" value="TreeGrafter"/>
</dbReference>
<dbReference type="PROSITE" id="PS50977">
    <property type="entry name" value="HTH_TETR_2"/>
    <property type="match status" value="1"/>
</dbReference>
<dbReference type="InterPro" id="IPR041490">
    <property type="entry name" value="KstR2_TetR_C"/>
</dbReference>
<evidence type="ECO:0000259" key="7">
    <source>
        <dbReference type="PROSITE" id="PS50977"/>
    </source>
</evidence>
<dbReference type="PANTHER" id="PTHR30055">
    <property type="entry name" value="HTH-TYPE TRANSCRIPTIONAL REGULATOR RUTR"/>
    <property type="match status" value="1"/>
</dbReference>
<dbReference type="PANTHER" id="PTHR30055:SF175">
    <property type="entry name" value="HTH-TYPE TRANSCRIPTIONAL REPRESSOR KSTR2"/>
    <property type="match status" value="1"/>
</dbReference>
<keyword evidence="4" id="KW-0804">Transcription</keyword>
<keyword evidence="2" id="KW-0805">Transcription regulation</keyword>
<feature type="compositionally biased region" description="Basic and acidic residues" evidence="6">
    <location>
        <begin position="1"/>
        <end position="10"/>
    </location>
</feature>
<dbReference type="SUPFAM" id="SSF48498">
    <property type="entry name" value="Tetracyclin repressor-like, C-terminal domain"/>
    <property type="match status" value="1"/>
</dbReference>
<dbReference type="Gene3D" id="1.10.357.10">
    <property type="entry name" value="Tetracycline Repressor, domain 2"/>
    <property type="match status" value="1"/>
</dbReference>
<name>A0A848L2U8_9ACTN</name>
<dbReference type="InterPro" id="IPR009057">
    <property type="entry name" value="Homeodomain-like_sf"/>
</dbReference>
<keyword evidence="1" id="KW-0678">Repressor</keyword>
<organism evidence="8 9">
    <name type="scientific">Gordonia asplenii</name>
    <dbReference type="NCBI Taxonomy" id="2725283"/>
    <lineage>
        <taxon>Bacteria</taxon>
        <taxon>Bacillati</taxon>
        <taxon>Actinomycetota</taxon>
        <taxon>Actinomycetes</taxon>
        <taxon>Mycobacteriales</taxon>
        <taxon>Gordoniaceae</taxon>
        <taxon>Gordonia</taxon>
    </lineage>
</organism>
<dbReference type="RefSeq" id="WP_170195443.1">
    <property type="nucleotide sequence ID" value="NZ_JABBNB010000018.1"/>
</dbReference>
<dbReference type="PRINTS" id="PR00455">
    <property type="entry name" value="HTHTETR"/>
</dbReference>
<dbReference type="Pfam" id="PF17932">
    <property type="entry name" value="TetR_C_24"/>
    <property type="match status" value="1"/>
</dbReference>
<accession>A0A848L2U8</accession>
<sequence length="212" mass="24036">MPPQQRERATKASARSTASGDKGSTRRQELLAIAAETFADLGYSRTRIRDIAERANIHNGSLYHHFPGREAMLDELLTPYFDGLVPMNERIINADLSARDKLYQLVRETVLNAAQYRAEVAILQKDWDYLVSVFPYVSRGIQRTERLWLGLFEEGVESGEFRADVNLKVVYRTYRGAMWGVSQWYRPTGRVKIDEIADVQATVLLAGLVASP</sequence>
<proteinExistence type="predicted"/>
<dbReference type="InterPro" id="IPR001647">
    <property type="entry name" value="HTH_TetR"/>
</dbReference>
<dbReference type="SUPFAM" id="SSF46689">
    <property type="entry name" value="Homeodomain-like"/>
    <property type="match status" value="1"/>
</dbReference>
<feature type="DNA-binding region" description="H-T-H motif" evidence="5">
    <location>
        <begin position="47"/>
        <end position="66"/>
    </location>
</feature>
<comment type="caution">
    <text evidence="8">The sequence shown here is derived from an EMBL/GenBank/DDBJ whole genome shotgun (WGS) entry which is preliminary data.</text>
</comment>
<protein>
    <submittedName>
        <fullName evidence="8">TetR/AcrR family transcriptional regulator</fullName>
    </submittedName>
</protein>
<keyword evidence="3 5" id="KW-0238">DNA-binding</keyword>
<evidence type="ECO:0000313" key="8">
    <source>
        <dbReference type="EMBL" id="NMO02933.1"/>
    </source>
</evidence>
<dbReference type="EMBL" id="JABBNB010000018">
    <property type="protein sequence ID" value="NMO02933.1"/>
    <property type="molecule type" value="Genomic_DNA"/>
</dbReference>
<gene>
    <name evidence="8" type="ORF">HH308_17110</name>
</gene>
<dbReference type="AlphaFoldDB" id="A0A848L2U8"/>
<evidence type="ECO:0000256" key="4">
    <source>
        <dbReference type="ARBA" id="ARBA00023163"/>
    </source>
</evidence>
<evidence type="ECO:0000256" key="2">
    <source>
        <dbReference type="ARBA" id="ARBA00023015"/>
    </source>
</evidence>
<reference evidence="8 9" key="1">
    <citation type="submission" date="2020-04" db="EMBL/GenBank/DDBJ databases">
        <title>Gordonia sp. nov. TBRC 11910.</title>
        <authorList>
            <person name="Suriyachadkun C."/>
        </authorList>
    </citation>
    <scope>NUCLEOTIDE SEQUENCE [LARGE SCALE GENOMIC DNA]</scope>
    <source>
        <strain evidence="8 9">TBRC 11910</strain>
    </source>
</reference>
<dbReference type="Gene3D" id="1.10.10.60">
    <property type="entry name" value="Homeodomain-like"/>
    <property type="match status" value="1"/>
</dbReference>
<dbReference type="InterPro" id="IPR050109">
    <property type="entry name" value="HTH-type_TetR-like_transc_reg"/>
</dbReference>
<dbReference type="Pfam" id="PF00440">
    <property type="entry name" value="TetR_N"/>
    <property type="match status" value="1"/>
</dbReference>
<keyword evidence="9" id="KW-1185">Reference proteome</keyword>
<evidence type="ECO:0000256" key="5">
    <source>
        <dbReference type="PROSITE-ProRule" id="PRU00335"/>
    </source>
</evidence>